<proteinExistence type="inferred from homology"/>
<keyword evidence="3" id="KW-0663">Pyridoxal phosphate</keyword>
<sequence>AEQNYKSFYCAIPCPLSVVSSLVCGHSIVTRGIRWPTTTGQRRRSCCSVAGGWTWWWWGPEPGGTVAGIGRKLKEKLPHVQVVGVDPLGSVLAEPPELNDTDVTGYHVEGIGYDFLPTVLDRGVVDQWYKSNDKDSFAFARRLIAEEGLLCGGSSGSALSAALKAARELKEGQTCVVVLPDSVRNYLTKFVDDQWMVCEGLMDCEVPAGGGWWWSQPLSVLPLLPIITVGEQVTCGEAVKLLQEKQIDQVPILTDNGDVLGMVTLSNLTTKMVRGQANTSDPVTSVSYTQFRKVMPNTSLGQLSKILEKDHYAIVMHDSNKRDARGEKISTVGGVVTSIDLLQYISSQQQQ</sequence>
<name>A0AA35TLF3_GEOBA</name>
<comment type="similarity">
    <text evidence="2">Belongs to the cysteine synthase/cystathionine beta-synthase family.</text>
</comment>
<dbReference type="Proteomes" id="UP001174909">
    <property type="component" value="Unassembled WGS sequence"/>
</dbReference>
<dbReference type="InterPro" id="IPR036052">
    <property type="entry name" value="TrpB-like_PALP_sf"/>
</dbReference>
<dbReference type="GO" id="GO:0044272">
    <property type="term" value="P:sulfur compound biosynthetic process"/>
    <property type="evidence" value="ECO:0007669"/>
    <property type="project" value="UniProtKB-ARBA"/>
</dbReference>
<evidence type="ECO:0000259" key="5">
    <source>
        <dbReference type="PROSITE" id="PS51371"/>
    </source>
</evidence>
<feature type="non-terminal residue" evidence="6">
    <location>
        <position position="1"/>
    </location>
</feature>
<evidence type="ECO:0000256" key="4">
    <source>
        <dbReference type="PROSITE-ProRule" id="PRU00703"/>
    </source>
</evidence>
<gene>
    <name evidence="6" type="ORF">GBAR_LOCUS27399</name>
</gene>
<dbReference type="Gene3D" id="3.40.50.1100">
    <property type="match status" value="1"/>
</dbReference>
<dbReference type="InterPro" id="IPR000644">
    <property type="entry name" value="CBS_dom"/>
</dbReference>
<dbReference type="CDD" id="cd04608">
    <property type="entry name" value="CBS_pair_CBS"/>
    <property type="match status" value="1"/>
</dbReference>
<dbReference type="Pfam" id="PF00571">
    <property type="entry name" value="CBS"/>
    <property type="match status" value="1"/>
</dbReference>
<dbReference type="Gene3D" id="3.10.580.10">
    <property type="entry name" value="CBS-domain"/>
    <property type="match status" value="1"/>
</dbReference>
<dbReference type="FunFam" id="3.10.580.10:FF:000014">
    <property type="entry name" value="Cystathionine beta-synthase"/>
    <property type="match status" value="1"/>
</dbReference>
<dbReference type="GO" id="GO:0006534">
    <property type="term" value="P:cysteine metabolic process"/>
    <property type="evidence" value="ECO:0007669"/>
    <property type="project" value="UniProtKB-ARBA"/>
</dbReference>
<dbReference type="SUPFAM" id="SSF54631">
    <property type="entry name" value="CBS-domain pair"/>
    <property type="match status" value="1"/>
</dbReference>
<dbReference type="SMART" id="SM00116">
    <property type="entry name" value="CBS"/>
    <property type="match status" value="1"/>
</dbReference>
<dbReference type="PANTHER" id="PTHR10314">
    <property type="entry name" value="CYSTATHIONINE BETA-SYNTHASE"/>
    <property type="match status" value="1"/>
</dbReference>
<evidence type="ECO:0000313" key="7">
    <source>
        <dbReference type="Proteomes" id="UP001174909"/>
    </source>
</evidence>
<dbReference type="AlphaFoldDB" id="A0AA35TLF3"/>
<comment type="caution">
    <text evidence="6">The sequence shown here is derived from an EMBL/GenBank/DDBJ whole genome shotgun (WGS) entry which is preliminary data.</text>
</comment>
<dbReference type="Pfam" id="PF00291">
    <property type="entry name" value="PALP"/>
    <property type="match status" value="1"/>
</dbReference>
<dbReference type="InterPro" id="IPR046342">
    <property type="entry name" value="CBS_dom_sf"/>
</dbReference>
<evidence type="ECO:0000313" key="6">
    <source>
        <dbReference type="EMBL" id="CAI8049771.1"/>
    </source>
</evidence>
<keyword evidence="4" id="KW-0129">CBS domain</keyword>
<evidence type="ECO:0000256" key="1">
    <source>
        <dbReference type="ARBA" id="ARBA00001933"/>
    </source>
</evidence>
<keyword evidence="7" id="KW-1185">Reference proteome</keyword>
<dbReference type="InterPro" id="IPR050214">
    <property type="entry name" value="Cys_Synth/Cystath_Beta-Synth"/>
</dbReference>
<evidence type="ECO:0000256" key="3">
    <source>
        <dbReference type="ARBA" id="ARBA00022898"/>
    </source>
</evidence>
<dbReference type="GO" id="GO:0009069">
    <property type="term" value="P:serine family amino acid metabolic process"/>
    <property type="evidence" value="ECO:0007669"/>
    <property type="project" value="UniProtKB-ARBA"/>
</dbReference>
<dbReference type="FunFam" id="3.40.50.1100:FF:000118">
    <property type="entry name" value="Related to CYS4-cystathionine beta-synthase"/>
    <property type="match status" value="1"/>
</dbReference>
<dbReference type="SUPFAM" id="SSF53686">
    <property type="entry name" value="Tryptophan synthase beta subunit-like PLP-dependent enzymes"/>
    <property type="match status" value="1"/>
</dbReference>
<accession>A0AA35TLF3</accession>
<comment type="cofactor">
    <cofactor evidence="1">
        <name>pyridoxal 5'-phosphate</name>
        <dbReference type="ChEBI" id="CHEBI:597326"/>
    </cofactor>
</comment>
<dbReference type="InterPro" id="IPR046353">
    <property type="entry name" value="CBS_C"/>
</dbReference>
<feature type="domain" description="CBS" evidence="5">
    <location>
        <begin position="220"/>
        <end position="280"/>
    </location>
</feature>
<evidence type="ECO:0000256" key="2">
    <source>
        <dbReference type="ARBA" id="ARBA00007103"/>
    </source>
</evidence>
<reference evidence="6" key="1">
    <citation type="submission" date="2023-03" db="EMBL/GenBank/DDBJ databases">
        <authorList>
            <person name="Steffen K."/>
            <person name="Cardenas P."/>
        </authorList>
    </citation>
    <scope>NUCLEOTIDE SEQUENCE</scope>
</reference>
<dbReference type="EMBL" id="CASHTH010003817">
    <property type="protein sequence ID" value="CAI8049771.1"/>
    <property type="molecule type" value="Genomic_DNA"/>
</dbReference>
<organism evidence="6 7">
    <name type="scientific">Geodia barretti</name>
    <name type="common">Barrett's horny sponge</name>
    <dbReference type="NCBI Taxonomy" id="519541"/>
    <lineage>
        <taxon>Eukaryota</taxon>
        <taxon>Metazoa</taxon>
        <taxon>Porifera</taxon>
        <taxon>Demospongiae</taxon>
        <taxon>Heteroscleromorpha</taxon>
        <taxon>Tetractinellida</taxon>
        <taxon>Astrophorina</taxon>
        <taxon>Geodiidae</taxon>
        <taxon>Geodia</taxon>
    </lineage>
</organism>
<dbReference type="InterPro" id="IPR001926">
    <property type="entry name" value="TrpB-like_PALP"/>
</dbReference>
<dbReference type="PROSITE" id="PS51371">
    <property type="entry name" value="CBS"/>
    <property type="match status" value="1"/>
</dbReference>
<protein>
    <submittedName>
        <fullName evidence="6">Cystathionine beta-synthase</fullName>
    </submittedName>
</protein>